<dbReference type="EMBL" id="JARQZJ010000021">
    <property type="protein sequence ID" value="KAK9873538.1"/>
    <property type="molecule type" value="Genomic_DNA"/>
</dbReference>
<organism evidence="1 2">
    <name type="scientific">Henosepilachna vigintioctopunctata</name>
    <dbReference type="NCBI Taxonomy" id="420089"/>
    <lineage>
        <taxon>Eukaryota</taxon>
        <taxon>Metazoa</taxon>
        <taxon>Ecdysozoa</taxon>
        <taxon>Arthropoda</taxon>
        <taxon>Hexapoda</taxon>
        <taxon>Insecta</taxon>
        <taxon>Pterygota</taxon>
        <taxon>Neoptera</taxon>
        <taxon>Endopterygota</taxon>
        <taxon>Coleoptera</taxon>
        <taxon>Polyphaga</taxon>
        <taxon>Cucujiformia</taxon>
        <taxon>Coccinelloidea</taxon>
        <taxon>Coccinellidae</taxon>
        <taxon>Epilachninae</taxon>
        <taxon>Epilachnini</taxon>
        <taxon>Henosepilachna</taxon>
    </lineage>
</organism>
<protein>
    <submittedName>
        <fullName evidence="1">Uncharacterized protein</fullName>
    </submittedName>
</protein>
<feature type="non-terminal residue" evidence="1">
    <location>
        <position position="1"/>
    </location>
</feature>
<evidence type="ECO:0000313" key="2">
    <source>
        <dbReference type="Proteomes" id="UP001431783"/>
    </source>
</evidence>
<comment type="caution">
    <text evidence="1">The sequence shown here is derived from an EMBL/GenBank/DDBJ whole genome shotgun (WGS) entry which is preliminary data.</text>
</comment>
<keyword evidence="2" id="KW-1185">Reference proteome</keyword>
<dbReference type="Proteomes" id="UP001431783">
    <property type="component" value="Unassembled WGS sequence"/>
</dbReference>
<proteinExistence type="predicted"/>
<dbReference type="AlphaFoldDB" id="A0AAW1TXV2"/>
<evidence type="ECO:0000313" key="1">
    <source>
        <dbReference type="EMBL" id="KAK9873538.1"/>
    </source>
</evidence>
<sequence>LTDVDQCSCGLAETSDHVLKVCNVYHWQREIHGVLELEDLNVPNEQILTEPICSGAKTLVLKKDPVLPVTNHEITSKNIKQFQELVDKSWKFEMGSLALKDSNEKFSMTPTKISISKDILLFKNYCHSIANHARSTSKVPLVLTNIIIK</sequence>
<reference evidence="1 2" key="1">
    <citation type="submission" date="2023-03" db="EMBL/GenBank/DDBJ databases">
        <title>Genome insight into feeding habits of ladybird beetles.</title>
        <authorList>
            <person name="Li H.-S."/>
            <person name="Huang Y.-H."/>
            <person name="Pang H."/>
        </authorList>
    </citation>
    <scope>NUCLEOTIDE SEQUENCE [LARGE SCALE GENOMIC DNA]</scope>
    <source>
        <strain evidence="1">SYSU_2023b</strain>
        <tissue evidence="1">Whole body</tissue>
    </source>
</reference>
<name>A0AAW1TXV2_9CUCU</name>
<accession>A0AAW1TXV2</accession>
<gene>
    <name evidence="1" type="ORF">WA026_022951</name>
</gene>